<accession>A0A9D5HQB1</accession>
<proteinExistence type="predicted"/>
<evidence type="ECO:0000313" key="3">
    <source>
        <dbReference type="EMBL" id="KAJ0985335.1"/>
    </source>
</evidence>
<feature type="compositionally biased region" description="Basic and acidic residues" evidence="1">
    <location>
        <begin position="153"/>
        <end position="169"/>
    </location>
</feature>
<feature type="region of interest" description="Disordered" evidence="1">
    <location>
        <begin position="137"/>
        <end position="189"/>
    </location>
</feature>
<dbReference type="GO" id="GO:0008270">
    <property type="term" value="F:zinc ion binding"/>
    <property type="evidence" value="ECO:0007669"/>
    <property type="project" value="InterPro"/>
</dbReference>
<evidence type="ECO:0000256" key="1">
    <source>
        <dbReference type="SAM" id="MobiDB-lite"/>
    </source>
</evidence>
<dbReference type="Gene3D" id="4.10.60.10">
    <property type="entry name" value="Zinc finger, CCHC-type"/>
    <property type="match status" value="1"/>
</dbReference>
<keyword evidence="4" id="KW-1185">Reference proteome</keyword>
<dbReference type="InterPro" id="IPR001878">
    <property type="entry name" value="Znf_CCHC"/>
</dbReference>
<dbReference type="SMART" id="SM00343">
    <property type="entry name" value="ZnF_C2HC"/>
    <property type="match status" value="2"/>
</dbReference>
<feature type="domain" description="CCHC-type" evidence="2">
    <location>
        <begin position="100"/>
        <end position="116"/>
    </location>
</feature>
<feature type="compositionally biased region" description="Basic and acidic residues" evidence="1">
    <location>
        <begin position="32"/>
        <end position="42"/>
    </location>
</feature>
<dbReference type="EMBL" id="JAGGNH010000001">
    <property type="protein sequence ID" value="KAJ0985335.1"/>
    <property type="molecule type" value="Genomic_DNA"/>
</dbReference>
<feature type="region of interest" description="Disordered" evidence="1">
    <location>
        <begin position="14"/>
        <end position="72"/>
    </location>
</feature>
<feature type="domain" description="CCHC-type" evidence="2">
    <location>
        <begin position="81"/>
        <end position="97"/>
    </location>
</feature>
<evidence type="ECO:0000259" key="2">
    <source>
        <dbReference type="SMART" id="SM00343"/>
    </source>
</evidence>
<dbReference type="AlphaFoldDB" id="A0A9D5HQB1"/>
<feature type="region of interest" description="Disordered" evidence="1">
    <location>
        <begin position="248"/>
        <end position="279"/>
    </location>
</feature>
<reference evidence="3" key="2">
    <citation type="journal article" date="2022" name="Hortic Res">
        <title>The genome of Dioscorea zingiberensis sheds light on the biosynthesis, origin and evolution of the medicinally important diosgenin saponins.</title>
        <authorList>
            <person name="Li Y."/>
            <person name="Tan C."/>
            <person name="Li Z."/>
            <person name="Guo J."/>
            <person name="Li S."/>
            <person name="Chen X."/>
            <person name="Wang C."/>
            <person name="Dai X."/>
            <person name="Yang H."/>
            <person name="Song W."/>
            <person name="Hou L."/>
            <person name="Xu J."/>
            <person name="Tong Z."/>
            <person name="Xu A."/>
            <person name="Yuan X."/>
            <person name="Wang W."/>
            <person name="Yang Q."/>
            <person name="Chen L."/>
            <person name="Sun Z."/>
            <person name="Wang K."/>
            <person name="Pan B."/>
            <person name="Chen J."/>
            <person name="Bao Y."/>
            <person name="Liu F."/>
            <person name="Qi X."/>
            <person name="Gang D.R."/>
            <person name="Wen J."/>
            <person name="Li J."/>
        </authorList>
    </citation>
    <scope>NUCLEOTIDE SEQUENCE</scope>
    <source>
        <strain evidence="3">Dzin_1.0</strain>
    </source>
</reference>
<comment type="caution">
    <text evidence="3">The sequence shown here is derived from an EMBL/GenBank/DDBJ whole genome shotgun (WGS) entry which is preliminary data.</text>
</comment>
<name>A0A9D5HQB1_9LILI</name>
<reference evidence="3" key="1">
    <citation type="submission" date="2021-03" db="EMBL/GenBank/DDBJ databases">
        <authorList>
            <person name="Li Z."/>
            <person name="Yang C."/>
        </authorList>
    </citation>
    <scope>NUCLEOTIDE SEQUENCE</scope>
    <source>
        <strain evidence="3">Dzin_1.0</strain>
        <tissue evidence="3">Leaf</tissue>
    </source>
</reference>
<dbReference type="Proteomes" id="UP001085076">
    <property type="component" value="Miscellaneous, Linkage group lg01"/>
</dbReference>
<dbReference type="SUPFAM" id="SSF57756">
    <property type="entry name" value="Retrovirus zinc finger-like domains"/>
    <property type="match status" value="1"/>
</dbReference>
<sequence length="308" mass="33594">MGDNQRRRQLSYVNALRGGTLEDRPLPPPSEAKQDNEGWEKATRKKFRRLSGEPRQEVAGKPTLQCRSPPTIRTPTGTIEVCGQCLHPGHKADECRREITCWRCGGVGHKGVVCKEAVDRQIPKKKVGEGRRATLAPVTGEASKSNTEVTTLHGRDAADTRIEKSKPDKAASAAQQGGEESAINGQLPEDMDDFDFEETIRTLTATWQPSLIQNKSSGSIRIPDKLDPLNQSSLIVQQLEAPMQIMENDGPLQNYNSRSDNGSGGPTESEAQSELLGDTVMTAQQALALTALVDQINHDGRKEPPSTP</sequence>
<dbReference type="GO" id="GO:0003676">
    <property type="term" value="F:nucleic acid binding"/>
    <property type="evidence" value="ECO:0007669"/>
    <property type="project" value="InterPro"/>
</dbReference>
<dbReference type="InterPro" id="IPR036875">
    <property type="entry name" value="Znf_CCHC_sf"/>
</dbReference>
<protein>
    <recommendedName>
        <fullName evidence="2">CCHC-type domain-containing protein</fullName>
    </recommendedName>
</protein>
<organism evidence="3 4">
    <name type="scientific">Dioscorea zingiberensis</name>
    <dbReference type="NCBI Taxonomy" id="325984"/>
    <lineage>
        <taxon>Eukaryota</taxon>
        <taxon>Viridiplantae</taxon>
        <taxon>Streptophyta</taxon>
        <taxon>Embryophyta</taxon>
        <taxon>Tracheophyta</taxon>
        <taxon>Spermatophyta</taxon>
        <taxon>Magnoliopsida</taxon>
        <taxon>Liliopsida</taxon>
        <taxon>Dioscoreales</taxon>
        <taxon>Dioscoreaceae</taxon>
        <taxon>Dioscorea</taxon>
    </lineage>
</organism>
<feature type="compositionally biased region" description="Polar residues" evidence="1">
    <location>
        <begin position="251"/>
        <end position="261"/>
    </location>
</feature>
<gene>
    <name evidence="3" type="ORF">J5N97_003691</name>
</gene>
<evidence type="ECO:0000313" key="4">
    <source>
        <dbReference type="Proteomes" id="UP001085076"/>
    </source>
</evidence>